<gene>
    <name evidence="1" type="ORF">J2S15_000983</name>
</gene>
<protein>
    <submittedName>
        <fullName evidence="1">Cof subfamily protein (Haloacid dehalogenase superfamily)</fullName>
    </submittedName>
</protein>
<dbReference type="SFLD" id="SFLDG01144">
    <property type="entry name" value="C2.B.4:_PGP_Like"/>
    <property type="match status" value="1"/>
</dbReference>
<dbReference type="Gene3D" id="3.30.1240.10">
    <property type="match status" value="1"/>
</dbReference>
<dbReference type="InterPro" id="IPR006379">
    <property type="entry name" value="HAD-SF_hydro_IIB"/>
</dbReference>
<dbReference type="InterPro" id="IPR000150">
    <property type="entry name" value="Cof"/>
</dbReference>
<dbReference type="NCBIfam" id="TIGR01484">
    <property type="entry name" value="HAD-SF-IIB"/>
    <property type="match status" value="1"/>
</dbReference>
<evidence type="ECO:0000313" key="2">
    <source>
        <dbReference type="Proteomes" id="UP001230220"/>
    </source>
</evidence>
<dbReference type="NCBIfam" id="TIGR00099">
    <property type="entry name" value="Cof-subfamily"/>
    <property type="match status" value="1"/>
</dbReference>
<dbReference type="EMBL" id="JAUSUR010000001">
    <property type="protein sequence ID" value="MDQ0360252.1"/>
    <property type="molecule type" value="Genomic_DNA"/>
</dbReference>
<comment type="caution">
    <text evidence="1">The sequence shown here is derived from an EMBL/GenBank/DDBJ whole genome shotgun (WGS) entry which is preliminary data.</text>
</comment>
<dbReference type="PROSITE" id="PS01229">
    <property type="entry name" value="COF_2"/>
    <property type="match status" value="1"/>
</dbReference>
<dbReference type="InterPro" id="IPR036412">
    <property type="entry name" value="HAD-like_sf"/>
</dbReference>
<proteinExistence type="predicted"/>
<sequence>MDIKLVVVDMDGTFLRQDPIVNEDGELIGVNQDYDRELFDEVFAKLKANDGKFVVASGNQYYQLKSFFPDLDDQITYVSENGALIMENHEELFSVKIEDTVVKEIIDVVEEYPEILTEVCGKKAAYVKTGNNRFRDLMKLFYHSLEEVNDFYEIKDDEILKFALLVPEGKIKEYYEILSERIGHLIELIDSGHGCIDLIVPGFNKGTAVDFLCNRWGFSRDNVIAFGDGGNDIEMLQYAKYGIAMENASDRVKAVANDVCESNNEQGVLKTLKRVL</sequence>
<dbReference type="InterPro" id="IPR023214">
    <property type="entry name" value="HAD_sf"/>
</dbReference>
<dbReference type="SFLD" id="SFLDS00003">
    <property type="entry name" value="Haloacid_Dehalogenase"/>
    <property type="match status" value="1"/>
</dbReference>
<dbReference type="RefSeq" id="WP_307405993.1">
    <property type="nucleotide sequence ID" value="NZ_JAUSUR010000001.1"/>
</dbReference>
<dbReference type="Pfam" id="PF08282">
    <property type="entry name" value="Hydrolase_3"/>
    <property type="match status" value="1"/>
</dbReference>
<organism evidence="1 2">
    <name type="scientific">Breznakia pachnodae</name>
    <dbReference type="NCBI Taxonomy" id="265178"/>
    <lineage>
        <taxon>Bacteria</taxon>
        <taxon>Bacillati</taxon>
        <taxon>Bacillota</taxon>
        <taxon>Erysipelotrichia</taxon>
        <taxon>Erysipelotrichales</taxon>
        <taxon>Erysipelotrichaceae</taxon>
        <taxon>Breznakia</taxon>
    </lineage>
</organism>
<name>A0ABU0E041_9FIRM</name>
<dbReference type="PANTHER" id="PTHR10000:SF53">
    <property type="entry name" value="5-AMINO-6-(5-PHOSPHO-D-RIBITYLAMINO)URACIL PHOSPHATASE YBJI-RELATED"/>
    <property type="match status" value="1"/>
</dbReference>
<dbReference type="SUPFAM" id="SSF56784">
    <property type="entry name" value="HAD-like"/>
    <property type="match status" value="1"/>
</dbReference>
<dbReference type="Gene3D" id="3.40.50.1000">
    <property type="entry name" value="HAD superfamily/HAD-like"/>
    <property type="match status" value="1"/>
</dbReference>
<reference evidence="1 2" key="1">
    <citation type="submission" date="2023-07" db="EMBL/GenBank/DDBJ databases">
        <title>Genomic Encyclopedia of Type Strains, Phase IV (KMG-IV): sequencing the most valuable type-strain genomes for metagenomic binning, comparative biology and taxonomic classification.</title>
        <authorList>
            <person name="Goeker M."/>
        </authorList>
    </citation>
    <scope>NUCLEOTIDE SEQUENCE [LARGE SCALE GENOMIC DNA]</scope>
    <source>
        <strain evidence="1 2">DSM 16784</strain>
    </source>
</reference>
<evidence type="ECO:0000313" key="1">
    <source>
        <dbReference type="EMBL" id="MDQ0360252.1"/>
    </source>
</evidence>
<dbReference type="Proteomes" id="UP001230220">
    <property type="component" value="Unassembled WGS sequence"/>
</dbReference>
<dbReference type="CDD" id="cd07518">
    <property type="entry name" value="HAD_YbiV-Like"/>
    <property type="match status" value="1"/>
</dbReference>
<dbReference type="PANTHER" id="PTHR10000">
    <property type="entry name" value="PHOSPHOSERINE PHOSPHATASE"/>
    <property type="match status" value="1"/>
</dbReference>
<keyword evidence="2" id="KW-1185">Reference proteome</keyword>
<dbReference type="SFLD" id="SFLDG01140">
    <property type="entry name" value="C2.B:_Phosphomannomutase_and_P"/>
    <property type="match status" value="1"/>
</dbReference>
<accession>A0ABU0E041</accession>